<name>X6NFA1_RETFI</name>
<evidence type="ECO:0000313" key="3">
    <source>
        <dbReference type="Proteomes" id="UP000023152"/>
    </source>
</evidence>
<evidence type="ECO:0000313" key="2">
    <source>
        <dbReference type="EMBL" id="ETO24995.1"/>
    </source>
</evidence>
<dbReference type="Proteomes" id="UP000023152">
    <property type="component" value="Unassembled WGS sequence"/>
</dbReference>
<keyword evidence="1" id="KW-0472">Membrane</keyword>
<dbReference type="AlphaFoldDB" id="X6NFA1"/>
<gene>
    <name evidence="2" type="ORF">RFI_12150</name>
</gene>
<comment type="caution">
    <text evidence="2">The sequence shown here is derived from an EMBL/GenBank/DDBJ whole genome shotgun (WGS) entry which is preliminary data.</text>
</comment>
<feature type="transmembrane region" description="Helical" evidence="1">
    <location>
        <begin position="400"/>
        <end position="418"/>
    </location>
</feature>
<keyword evidence="3" id="KW-1185">Reference proteome</keyword>
<evidence type="ECO:0000256" key="1">
    <source>
        <dbReference type="SAM" id="Phobius"/>
    </source>
</evidence>
<keyword evidence="1" id="KW-1133">Transmembrane helix</keyword>
<keyword evidence="1" id="KW-0812">Transmembrane</keyword>
<protein>
    <submittedName>
        <fullName evidence="2">Uncharacterized protein</fullName>
    </submittedName>
</protein>
<proteinExistence type="predicted"/>
<accession>X6NFA1</accession>
<feature type="non-terminal residue" evidence="2">
    <location>
        <position position="419"/>
    </location>
</feature>
<organism evidence="2 3">
    <name type="scientific">Reticulomyxa filosa</name>
    <dbReference type="NCBI Taxonomy" id="46433"/>
    <lineage>
        <taxon>Eukaryota</taxon>
        <taxon>Sar</taxon>
        <taxon>Rhizaria</taxon>
        <taxon>Retaria</taxon>
        <taxon>Foraminifera</taxon>
        <taxon>Monothalamids</taxon>
        <taxon>Reticulomyxidae</taxon>
        <taxon>Reticulomyxa</taxon>
    </lineage>
</organism>
<sequence length="419" mass="49537">MANGKWQIGNEMKPSTIINNVSIVHSKSNEWIEQNKKQMTIARILKRCEKIYRQHVNKHRVMDSILQQPNSSKFVKMTATKPTTLSFAELARQYEATYHEILPFSVVMDTLSQRSLSQSRVKLVRRLKALYTGKKEKVEGPFYSSAILNKDYEGMKQRRKEWLKGWNENESSTYDNGNSYENDRDAIGAVDIIGYTCNGRSAWGYLQEQQSPILCDFFHKLTYLLLYCEKNHFIHESALAQKWEKHLYEPLPNLELAIANINTNTNANSNSNINNDFFYDETEAFSWDENDTWTNDSSNLKSKLEWKRVWKLCAGDSHAFRRMCVLWYVWDEFKLVFDPVHQSWMYTLREKRLQQLQQFMAANQEYTERDSSPYFNWKFQPYQKPWWATVPFSATATTAAVSKLFFFFFLFYSFINLLI</sequence>
<dbReference type="EMBL" id="ASPP01008814">
    <property type="protein sequence ID" value="ETO24995.1"/>
    <property type="molecule type" value="Genomic_DNA"/>
</dbReference>
<reference evidence="2 3" key="1">
    <citation type="journal article" date="2013" name="Curr. Biol.">
        <title>The Genome of the Foraminiferan Reticulomyxa filosa.</title>
        <authorList>
            <person name="Glockner G."/>
            <person name="Hulsmann N."/>
            <person name="Schleicher M."/>
            <person name="Noegel A.A."/>
            <person name="Eichinger L."/>
            <person name="Gallinger C."/>
            <person name="Pawlowski J."/>
            <person name="Sierra R."/>
            <person name="Euteneuer U."/>
            <person name="Pillet L."/>
            <person name="Moustafa A."/>
            <person name="Platzer M."/>
            <person name="Groth M."/>
            <person name="Szafranski K."/>
            <person name="Schliwa M."/>
        </authorList>
    </citation>
    <scope>NUCLEOTIDE SEQUENCE [LARGE SCALE GENOMIC DNA]</scope>
</reference>